<dbReference type="Pfam" id="PF20183">
    <property type="entry name" value="DUF6546"/>
    <property type="match status" value="1"/>
</dbReference>
<gene>
    <name evidence="2" type="ORF">QBC41DRAFT_237256</name>
</gene>
<accession>A0AA39YWF3</accession>
<keyword evidence="3" id="KW-1185">Reference proteome</keyword>
<evidence type="ECO:0000313" key="3">
    <source>
        <dbReference type="Proteomes" id="UP001174997"/>
    </source>
</evidence>
<protein>
    <recommendedName>
        <fullName evidence="1">DUF6546 domain-containing protein</fullName>
    </recommendedName>
</protein>
<dbReference type="AlphaFoldDB" id="A0AA39YWF3"/>
<comment type="caution">
    <text evidence="2">The sequence shown here is derived from an EMBL/GenBank/DDBJ whole genome shotgun (WGS) entry which is preliminary data.</text>
</comment>
<sequence>MLRRSHRLAKKVGSSFRWGSLPAEIRCTILEVIMGEKYPGCGWGSLASVCKEWQSVVERKNFARLNLREHSLGRFQSEQPVRCRNLLRHICLDIEIRNYTCGSCGREEYAEYSTSMIRPVLNFGLAFLTGFKEAKDLTLELNIYSPSDPDHWFHHWHFGSRNQRPPQAIDCARRHDPKHGWVRGRQVAPPPCTATMRLFEQVELDVQFIKYRLDNITCFVLQRQVRRQIEHVWRLIRKLDCLEHLIYEPWRPWSNGQRRKRDEELIILVSQCLPSSLKKVSVFEDFSDEVVASLGDSLDTNRQRMYLVMPGDNLVTPSRVVTPQVGAEFAARSLPLEALSVSFMINAEDFFDACQPTWMWPQLESLALTSQRLTETGSRQGIEALLIAAGVAALRMPKLRSMAIWNGGKGNACAFIYRTEGLCASISWSGTWDMDLSGDVVAVWRRVAYEGPLRHVLQVKKVKVEAVIESHGDAIHYLELPCQVATPESVWQIRREGSIKRT</sequence>
<organism evidence="2 3">
    <name type="scientific">Cercophora samala</name>
    <dbReference type="NCBI Taxonomy" id="330535"/>
    <lineage>
        <taxon>Eukaryota</taxon>
        <taxon>Fungi</taxon>
        <taxon>Dikarya</taxon>
        <taxon>Ascomycota</taxon>
        <taxon>Pezizomycotina</taxon>
        <taxon>Sordariomycetes</taxon>
        <taxon>Sordariomycetidae</taxon>
        <taxon>Sordariales</taxon>
        <taxon>Lasiosphaeriaceae</taxon>
        <taxon>Cercophora</taxon>
    </lineage>
</organism>
<name>A0AA39YWF3_9PEZI</name>
<reference evidence="2" key="1">
    <citation type="submission" date="2023-06" db="EMBL/GenBank/DDBJ databases">
        <title>Genome-scale phylogeny and comparative genomics of the fungal order Sordariales.</title>
        <authorList>
            <consortium name="Lawrence Berkeley National Laboratory"/>
            <person name="Hensen N."/>
            <person name="Bonometti L."/>
            <person name="Westerberg I."/>
            <person name="Brannstrom I.O."/>
            <person name="Guillou S."/>
            <person name="Cros-Aarteil S."/>
            <person name="Calhoun S."/>
            <person name="Haridas S."/>
            <person name="Kuo A."/>
            <person name="Mondo S."/>
            <person name="Pangilinan J."/>
            <person name="Riley R."/>
            <person name="Labutti K."/>
            <person name="Andreopoulos B."/>
            <person name="Lipzen A."/>
            <person name="Chen C."/>
            <person name="Yanf M."/>
            <person name="Daum C."/>
            <person name="Ng V."/>
            <person name="Clum A."/>
            <person name="Steindorff A."/>
            <person name="Ohm R."/>
            <person name="Martin F."/>
            <person name="Silar P."/>
            <person name="Natvig D."/>
            <person name="Lalanne C."/>
            <person name="Gautier V."/>
            <person name="Ament-Velasquez S.L."/>
            <person name="Kruys A."/>
            <person name="Hutchinson M.I."/>
            <person name="Powell A.J."/>
            <person name="Barry K."/>
            <person name="Miller A.N."/>
            <person name="Grigoriev I.V."/>
            <person name="Debuchy R."/>
            <person name="Gladieux P."/>
            <person name="Thoren M.H."/>
            <person name="Johannesson H."/>
        </authorList>
    </citation>
    <scope>NUCLEOTIDE SEQUENCE</scope>
    <source>
        <strain evidence="2">CBS 307.81</strain>
    </source>
</reference>
<dbReference type="EMBL" id="JAULSY010000181">
    <property type="protein sequence ID" value="KAK0659485.1"/>
    <property type="molecule type" value="Genomic_DNA"/>
</dbReference>
<dbReference type="Proteomes" id="UP001174997">
    <property type="component" value="Unassembled WGS sequence"/>
</dbReference>
<evidence type="ECO:0000313" key="2">
    <source>
        <dbReference type="EMBL" id="KAK0659485.1"/>
    </source>
</evidence>
<feature type="domain" description="DUF6546" evidence="1">
    <location>
        <begin position="273"/>
        <end position="484"/>
    </location>
</feature>
<proteinExistence type="predicted"/>
<evidence type="ECO:0000259" key="1">
    <source>
        <dbReference type="Pfam" id="PF20183"/>
    </source>
</evidence>
<dbReference type="InterPro" id="IPR046676">
    <property type="entry name" value="DUF6546"/>
</dbReference>